<dbReference type="AlphaFoldDB" id="A0A1G9VJU6"/>
<proteinExistence type="predicted"/>
<evidence type="ECO:0000313" key="2">
    <source>
        <dbReference type="EMBL" id="SDM72464.1"/>
    </source>
</evidence>
<dbReference type="Pfam" id="PF13614">
    <property type="entry name" value="AAA_31"/>
    <property type="match status" value="1"/>
</dbReference>
<reference evidence="2 3" key="1">
    <citation type="submission" date="2016-10" db="EMBL/GenBank/DDBJ databases">
        <authorList>
            <person name="de Groot N.N."/>
        </authorList>
    </citation>
    <scope>NUCLEOTIDE SEQUENCE [LARGE SCALE GENOMIC DNA]</scope>
    <source>
        <strain evidence="2 3">DSM 25186</strain>
    </source>
</reference>
<dbReference type="OrthoDB" id="9815116at2"/>
<dbReference type="STRING" id="1075417.SAMN05421823_12117"/>
<dbReference type="PIRSF" id="PIRSF009320">
    <property type="entry name" value="Nuc_binding_HP_1000"/>
    <property type="match status" value="1"/>
</dbReference>
<dbReference type="CDD" id="cd02042">
    <property type="entry name" value="ParAB_family"/>
    <property type="match status" value="1"/>
</dbReference>
<dbReference type="PANTHER" id="PTHR13696">
    <property type="entry name" value="P-LOOP CONTAINING NUCLEOSIDE TRIPHOSPHATE HYDROLASE"/>
    <property type="match status" value="1"/>
</dbReference>
<dbReference type="InterPro" id="IPR050678">
    <property type="entry name" value="DNA_Partitioning_ATPase"/>
</dbReference>
<keyword evidence="3" id="KW-1185">Reference proteome</keyword>
<dbReference type="EMBL" id="FNFO01000021">
    <property type="protein sequence ID" value="SDM72464.1"/>
    <property type="molecule type" value="Genomic_DNA"/>
</dbReference>
<evidence type="ECO:0000313" key="3">
    <source>
        <dbReference type="Proteomes" id="UP000198510"/>
    </source>
</evidence>
<accession>A0A1G9VJU6</accession>
<dbReference type="Proteomes" id="UP000198510">
    <property type="component" value="Unassembled WGS sequence"/>
</dbReference>
<dbReference type="InterPro" id="IPR025669">
    <property type="entry name" value="AAA_dom"/>
</dbReference>
<evidence type="ECO:0000259" key="1">
    <source>
        <dbReference type="Pfam" id="PF13614"/>
    </source>
</evidence>
<protein>
    <submittedName>
        <fullName evidence="2">Chromosome partitioning protein</fullName>
    </submittedName>
</protein>
<dbReference type="Gene3D" id="3.40.50.300">
    <property type="entry name" value="P-loop containing nucleotide triphosphate hydrolases"/>
    <property type="match status" value="1"/>
</dbReference>
<dbReference type="InterPro" id="IPR027417">
    <property type="entry name" value="P-loop_NTPase"/>
</dbReference>
<feature type="domain" description="AAA" evidence="1">
    <location>
        <begin position="1"/>
        <end position="177"/>
    </location>
</feature>
<dbReference type="RefSeq" id="WP_089688743.1">
    <property type="nucleotide sequence ID" value="NZ_FNFO01000021.1"/>
</dbReference>
<dbReference type="PANTHER" id="PTHR13696:SF52">
    <property type="entry name" value="PARA FAMILY PROTEIN CT_582"/>
    <property type="match status" value="1"/>
</dbReference>
<gene>
    <name evidence="2" type="ORF">SAMN05421823_12117</name>
</gene>
<dbReference type="SUPFAM" id="SSF52540">
    <property type="entry name" value="P-loop containing nucleoside triphosphate hydrolases"/>
    <property type="match status" value="1"/>
</dbReference>
<organism evidence="2 3">
    <name type="scientific">Catalinimonas alkaloidigena</name>
    <dbReference type="NCBI Taxonomy" id="1075417"/>
    <lineage>
        <taxon>Bacteria</taxon>
        <taxon>Pseudomonadati</taxon>
        <taxon>Bacteroidota</taxon>
        <taxon>Cytophagia</taxon>
        <taxon>Cytophagales</taxon>
        <taxon>Catalimonadaceae</taxon>
        <taxon>Catalinimonas</taxon>
    </lineage>
</organism>
<sequence length="256" mass="28309">MEVLAVINQKGGVGKTTTVLNLGPALAAKKQRVLLIDLDPQANLSSCYKTVDNRASLDTSGWLMDPGRASDAIQNVGDNLDLIKASRRLMHDLDDRLRNLSVGGDTRLRKALASLRNQYDWVLLDCPPNLGKITVNALAASSIYLVPMRPEFFSVHAFSALDALAHGVKEELNQYLHFLGILFTQYNRASRTRSHREVVEELSGKYPTFNVTIRQSNPLAVSPSLQQDIFKVSPESAGAYDYQKLADEVLTKIEQA</sequence>
<name>A0A1G9VJU6_9BACT</name>